<evidence type="ECO:0000313" key="2">
    <source>
        <dbReference type="Proteomes" id="UP001296776"/>
    </source>
</evidence>
<keyword evidence="2" id="KW-1185">Reference proteome</keyword>
<reference evidence="1" key="2">
    <citation type="journal article" date="2020" name="Microorganisms">
        <title>Osmotic Adaptation and Compatible Solute Biosynthesis of Phototrophic Bacteria as Revealed from Genome Analyses.</title>
        <authorList>
            <person name="Imhoff J.F."/>
            <person name="Rahn T."/>
            <person name="Kunzel S."/>
            <person name="Keller A."/>
            <person name="Neulinger S.C."/>
        </authorList>
    </citation>
    <scope>NUCLEOTIDE SEQUENCE</scope>
    <source>
        <strain evidence="1">DSM 11080</strain>
    </source>
</reference>
<proteinExistence type="predicted"/>
<dbReference type="Proteomes" id="UP001296776">
    <property type="component" value="Unassembled WGS sequence"/>
</dbReference>
<dbReference type="EMBL" id="NRSJ01000005">
    <property type="protein sequence ID" value="MBK1703785.1"/>
    <property type="molecule type" value="Genomic_DNA"/>
</dbReference>
<accession>A0AAJ0U1X9</accession>
<organism evidence="1 2">
    <name type="scientific">Halochromatium glycolicum</name>
    <dbReference type="NCBI Taxonomy" id="85075"/>
    <lineage>
        <taxon>Bacteria</taxon>
        <taxon>Pseudomonadati</taxon>
        <taxon>Pseudomonadota</taxon>
        <taxon>Gammaproteobacteria</taxon>
        <taxon>Chromatiales</taxon>
        <taxon>Chromatiaceae</taxon>
        <taxon>Halochromatium</taxon>
    </lineage>
</organism>
<name>A0AAJ0U1X9_9GAMM</name>
<evidence type="ECO:0000313" key="1">
    <source>
        <dbReference type="EMBL" id="MBK1703785.1"/>
    </source>
</evidence>
<dbReference type="AlphaFoldDB" id="A0AAJ0U1X9"/>
<comment type="caution">
    <text evidence="1">The sequence shown here is derived from an EMBL/GenBank/DDBJ whole genome shotgun (WGS) entry which is preliminary data.</text>
</comment>
<gene>
    <name evidence="1" type="ORF">CKO40_04310</name>
</gene>
<protein>
    <submittedName>
        <fullName evidence="1">Uncharacterized protein</fullName>
    </submittedName>
</protein>
<sequence>MASGCVALGLYPVIKAHSQRLLQPFSAQVQIAETELARALSMDGELWEFQFIFANGRVGGPQKGRFIRAAHIRQRDLQSVIDNPTTEEGVVDDRILELARFLVGATLPFDAADRYEYWLLDPADDSPLALIFSCTDASEMASFPKLTEWRALPAAVMPIETTEAEQSNAYGPVNYRLERAVAERAGAKPRARWFTRRYNDEESFPPFLVREDWCNDEQQTLCQRYLHRQAPRLLMLHGVGLEERRRMEWAAKANALDVARFFPLYPEVADKAVMDKIRVEARLRLAAGEAPYVMGRRDGVHYQ</sequence>
<reference evidence="1" key="1">
    <citation type="submission" date="2017-08" db="EMBL/GenBank/DDBJ databases">
        <authorList>
            <person name="Imhoff J.F."/>
            <person name="Rahn T."/>
            <person name="Kuenzel S."/>
            <person name="Neulinger S.C."/>
        </authorList>
    </citation>
    <scope>NUCLEOTIDE SEQUENCE</scope>
    <source>
        <strain evidence="1">DSM 11080</strain>
    </source>
</reference>